<evidence type="ECO:0000256" key="2">
    <source>
        <dbReference type="ARBA" id="ARBA00022448"/>
    </source>
</evidence>
<evidence type="ECO:0000256" key="10">
    <source>
        <dbReference type="ARBA" id="ARBA00023136"/>
    </source>
</evidence>
<dbReference type="PANTHER" id="PTHR32552:SF81">
    <property type="entry name" value="TONB-DEPENDENT OUTER MEMBRANE RECEPTOR"/>
    <property type="match status" value="1"/>
</dbReference>
<dbReference type="Proteomes" id="UP000002743">
    <property type="component" value="Chromosome"/>
</dbReference>
<dbReference type="InterPro" id="IPR000531">
    <property type="entry name" value="Beta-barrel_TonB"/>
</dbReference>
<feature type="chain" id="PRO_5002973786" evidence="16">
    <location>
        <begin position="42"/>
        <end position="815"/>
    </location>
</feature>
<accession>C6X897</accession>
<dbReference type="InterPro" id="IPR010917">
    <property type="entry name" value="TonB_rcpt_CS"/>
</dbReference>
<evidence type="ECO:0000313" key="19">
    <source>
        <dbReference type="EMBL" id="ACT49367.1"/>
    </source>
</evidence>
<dbReference type="InterPro" id="IPR012910">
    <property type="entry name" value="Plug_dom"/>
</dbReference>
<feature type="region of interest" description="Disordered" evidence="15">
    <location>
        <begin position="45"/>
        <end position="83"/>
    </location>
</feature>
<dbReference type="EMBL" id="CP001674">
    <property type="protein sequence ID" value="ACT49367.1"/>
    <property type="molecule type" value="Genomic_DNA"/>
</dbReference>
<feature type="compositionally biased region" description="Low complexity" evidence="15">
    <location>
        <begin position="65"/>
        <end position="75"/>
    </location>
</feature>
<sequence precursor="true">MTITTSSPSDQPAQTRFIVKPLLRALSSVFIGSLVISQAYAADATPANDASTAQTKSAEDGKSGTGTTAAAQPATVNSQGESEASLGSVVVTANKREETAQKVPTAITVLSGKELQDKGIGKSAGEVLNYVPNASANTQFNGRPRWWIRGVGSGQQQIDMASPVGIYLDDVYISNATASGFPLFDLDRVEVLRGPQGTLWGKNTTGGAVNIISKKPSFNTGENYVKADIGNYGSRIFEGAVGGEIVSERVAGRLSFYDQDRDGYFRNQFTGQRDGSIKDTAVRGQLLFQLTDNLEALLNVHRRDYTTDGSIQTVTGAGPGGAFRFGYVPSTSRKDVSSNAENSGDSTQNGASLTLKWDLGKYSLTSISAYEDWDQTVLNDADNSALELSRGYTKADSKQYSQEIRFASPREDRWNWLSGIHLFKEEINSYSASARLPVGSVPAVTGGGNGLNNFSYSDYNHKASSFAVFGSTTYNWTDAFKTTVGARWSTEKKELELSRRSASGAGITTASWSNLGQWWDSYIGSFNNPTGLVTNFDAEQEKRWNSFTYDFTPEYKISDTSRTFFKYAHGEKSGGFNTAATATAALNTVKPEKLDAYEIGYKSEWLNGRLNFNSTLFYYDYKDVQVNVVGVPAGATTTVSYLQNADSATVKGAEFEVEALPTSNLRLIGNIGLQSSKFNKLQVQNSTTDYDGNDLVRTPEVNALLSANYRIPLANDNKIVTSLDWRYTSEQHYFVNAQNIEQNVYYKLLSQAGYSLVNARVTWSTKGDRLAITGYVNNLFDKEYIAHALPAAPATGATTIYGSPRTAGVSLTLRF</sequence>
<reference evidence="20" key="1">
    <citation type="submission" date="2009-07" db="EMBL/GenBank/DDBJ databases">
        <title>Complete sequence of chromosome of Methylovorus sp. SIP3-4.</title>
        <authorList>
            <person name="Lucas S."/>
            <person name="Copeland A."/>
            <person name="Lapidus A."/>
            <person name="Glavina del Rio T."/>
            <person name="Tice H."/>
            <person name="Bruce D."/>
            <person name="Goodwin L."/>
            <person name="Pitluck S."/>
            <person name="Clum A."/>
            <person name="Larimer F."/>
            <person name="Land M."/>
            <person name="Hauser L."/>
            <person name="Kyrpides N."/>
            <person name="Mikhailova N."/>
            <person name="Kayluzhnaya M."/>
            <person name="Chistoserdova L."/>
        </authorList>
    </citation>
    <scope>NUCLEOTIDE SEQUENCE [LARGE SCALE GENOMIC DNA]</scope>
    <source>
        <strain evidence="20">SIP3-4</strain>
    </source>
</reference>
<evidence type="ECO:0000256" key="3">
    <source>
        <dbReference type="ARBA" id="ARBA00022452"/>
    </source>
</evidence>
<keyword evidence="10 12" id="KW-0472">Membrane</keyword>
<dbReference type="eggNOG" id="COG4773">
    <property type="taxonomic scope" value="Bacteria"/>
</dbReference>
<keyword evidence="4" id="KW-0410">Iron transport</keyword>
<feature type="signal peptide" evidence="16">
    <location>
        <begin position="1"/>
        <end position="41"/>
    </location>
</feature>
<dbReference type="GO" id="GO:0009279">
    <property type="term" value="C:cell outer membrane"/>
    <property type="evidence" value="ECO:0007669"/>
    <property type="project" value="UniProtKB-SubCell"/>
</dbReference>
<keyword evidence="7" id="KW-0408">Iron</keyword>
<keyword evidence="8" id="KW-0406">Ion transport</keyword>
<gene>
    <name evidence="19" type="ordered locus">Msip34_0118</name>
</gene>
<dbReference type="GO" id="GO:0006826">
    <property type="term" value="P:iron ion transport"/>
    <property type="evidence" value="ECO:0007669"/>
    <property type="project" value="UniProtKB-KW"/>
</dbReference>
<dbReference type="SUPFAM" id="SSF56935">
    <property type="entry name" value="Porins"/>
    <property type="match status" value="1"/>
</dbReference>
<dbReference type="PROSITE" id="PS52016">
    <property type="entry name" value="TONB_DEPENDENT_REC_3"/>
    <property type="match status" value="1"/>
</dbReference>
<keyword evidence="19" id="KW-0675">Receptor</keyword>
<dbReference type="Gene3D" id="2.40.170.20">
    <property type="entry name" value="TonB-dependent receptor, beta-barrel domain"/>
    <property type="match status" value="1"/>
</dbReference>
<organism evidence="19 20">
    <name type="scientific">Methylovorus glucosotrophus (strain SIP3-4)</name>
    <dbReference type="NCBI Taxonomy" id="582744"/>
    <lineage>
        <taxon>Bacteria</taxon>
        <taxon>Pseudomonadati</taxon>
        <taxon>Pseudomonadota</taxon>
        <taxon>Betaproteobacteria</taxon>
        <taxon>Nitrosomonadales</taxon>
        <taxon>Methylophilaceae</taxon>
        <taxon>Methylovorus</taxon>
    </lineage>
</organism>
<evidence type="ECO:0000313" key="20">
    <source>
        <dbReference type="Proteomes" id="UP000002743"/>
    </source>
</evidence>
<evidence type="ECO:0000256" key="13">
    <source>
        <dbReference type="PROSITE-ProRule" id="PRU10144"/>
    </source>
</evidence>
<proteinExistence type="inferred from homology"/>
<protein>
    <submittedName>
        <fullName evidence="19">TonB-dependent receptor</fullName>
    </submittedName>
</protein>
<evidence type="ECO:0000256" key="14">
    <source>
        <dbReference type="RuleBase" id="RU003357"/>
    </source>
</evidence>
<feature type="domain" description="TonB-dependent receptor plug" evidence="18">
    <location>
        <begin position="100"/>
        <end position="208"/>
    </location>
</feature>
<dbReference type="HOGENOM" id="CLU_008287_15_0_4"/>
<keyword evidence="20" id="KW-1185">Reference proteome</keyword>
<feature type="short sequence motif" description="TonB C-terminal box" evidence="13">
    <location>
        <begin position="798"/>
        <end position="815"/>
    </location>
</feature>
<evidence type="ECO:0000256" key="4">
    <source>
        <dbReference type="ARBA" id="ARBA00022496"/>
    </source>
</evidence>
<dbReference type="PROSITE" id="PS01156">
    <property type="entry name" value="TONB_DEPENDENT_REC_2"/>
    <property type="match status" value="1"/>
</dbReference>
<reference evidence="19 20" key="2">
    <citation type="journal article" date="2011" name="J. Bacteriol.">
        <title>Genomes of three methylotrophs from a single niche uncover genetic and metabolic divergence of Methylophilaceae.</title>
        <authorList>
            <person name="Lapidus A."/>
            <person name="Clum A."/>
            <person name="Labutti K."/>
            <person name="Kaluzhnaya M.G."/>
            <person name="Lim S."/>
            <person name="Beck D.A."/>
            <person name="Glavina Del Rio T."/>
            <person name="Nolan M."/>
            <person name="Mavromatis K."/>
            <person name="Huntemann M."/>
            <person name="Lucas S."/>
            <person name="Lidstrom M.E."/>
            <person name="Ivanova N."/>
            <person name="Chistoserdova L."/>
        </authorList>
    </citation>
    <scope>NUCLEOTIDE SEQUENCE [LARGE SCALE GENOMIC DNA]</scope>
    <source>
        <strain evidence="19 20">SIP3-4</strain>
    </source>
</reference>
<comment type="similarity">
    <text evidence="12 14">Belongs to the TonB-dependent receptor family.</text>
</comment>
<dbReference type="PANTHER" id="PTHR32552">
    <property type="entry name" value="FERRICHROME IRON RECEPTOR-RELATED"/>
    <property type="match status" value="1"/>
</dbReference>
<dbReference type="OrthoDB" id="8538693at2"/>
<evidence type="ECO:0000256" key="5">
    <source>
        <dbReference type="ARBA" id="ARBA00022692"/>
    </source>
</evidence>
<evidence type="ECO:0000256" key="16">
    <source>
        <dbReference type="SAM" id="SignalP"/>
    </source>
</evidence>
<evidence type="ECO:0000256" key="8">
    <source>
        <dbReference type="ARBA" id="ARBA00023065"/>
    </source>
</evidence>
<keyword evidence="6 16" id="KW-0732">Signal</keyword>
<feature type="domain" description="TonB-dependent receptor-like beta-barrel" evidence="17">
    <location>
        <begin position="316"/>
        <end position="779"/>
    </location>
</feature>
<evidence type="ECO:0000256" key="11">
    <source>
        <dbReference type="ARBA" id="ARBA00023237"/>
    </source>
</evidence>
<evidence type="ECO:0000256" key="12">
    <source>
        <dbReference type="PROSITE-ProRule" id="PRU01360"/>
    </source>
</evidence>
<dbReference type="STRING" id="582744.Msip34_0118"/>
<comment type="subcellular location">
    <subcellularLocation>
        <location evidence="1 12">Cell outer membrane</location>
        <topology evidence="1 12">Multi-pass membrane protein</topology>
    </subcellularLocation>
</comment>
<evidence type="ECO:0000259" key="18">
    <source>
        <dbReference type="Pfam" id="PF07715"/>
    </source>
</evidence>
<keyword evidence="2 12" id="KW-0813">Transport</keyword>
<dbReference type="InterPro" id="IPR036942">
    <property type="entry name" value="Beta-barrel_TonB_sf"/>
</dbReference>
<dbReference type="Pfam" id="PF07715">
    <property type="entry name" value="Plug"/>
    <property type="match status" value="1"/>
</dbReference>
<evidence type="ECO:0000259" key="17">
    <source>
        <dbReference type="Pfam" id="PF00593"/>
    </source>
</evidence>
<evidence type="ECO:0000256" key="9">
    <source>
        <dbReference type="ARBA" id="ARBA00023077"/>
    </source>
</evidence>
<keyword evidence="5 12" id="KW-0812">Transmembrane</keyword>
<dbReference type="KEGG" id="mei:Msip34_0118"/>
<evidence type="ECO:0000256" key="15">
    <source>
        <dbReference type="SAM" id="MobiDB-lite"/>
    </source>
</evidence>
<name>C6X897_METGS</name>
<dbReference type="Pfam" id="PF00593">
    <property type="entry name" value="TonB_dep_Rec_b-barrel"/>
    <property type="match status" value="1"/>
</dbReference>
<dbReference type="RefSeq" id="WP_015829143.1">
    <property type="nucleotide sequence ID" value="NC_012969.1"/>
</dbReference>
<keyword evidence="11 12" id="KW-0998">Cell outer membrane</keyword>
<evidence type="ECO:0000256" key="1">
    <source>
        <dbReference type="ARBA" id="ARBA00004571"/>
    </source>
</evidence>
<keyword evidence="3 12" id="KW-1134">Transmembrane beta strand</keyword>
<keyword evidence="9 14" id="KW-0798">TonB box</keyword>
<evidence type="ECO:0000256" key="6">
    <source>
        <dbReference type="ARBA" id="ARBA00022729"/>
    </source>
</evidence>
<dbReference type="AlphaFoldDB" id="C6X897"/>
<dbReference type="InterPro" id="IPR039426">
    <property type="entry name" value="TonB-dep_rcpt-like"/>
</dbReference>
<evidence type="ECO:0000256" key="7">
    <source>
        <dbReference type="ARBA" id="ARBA00023004"/>
    </source>
</evidence>